<dbReference type="Pfam" id="PF13751">
    <property type="entry name" value="DDE_Tnp_1_6"/>
    <property type="match status" value="1"/>
</dbReference>
<dbReference type="RefSeq" id="WP_193954690.1">
    <property type="nucleotide sequence ID" value="NZ_JADEYS010000020.1"/>
</dbReference>
<feature type="domain" description="Transposase DDE" evidence="2">
    <location>
        <begin position="384"/>
        <end position="511"/>
    </location>
</feature>
<dbReference type="PANTHER" id="PTHR33408:SF2">
    <property type="entry name" value="TRANSPOSASE DDE DOMAIN-CONTAINING PROTEIN"/>
    <property type="match status" value="1"/>
</dbReference>
<evidence type="ECO:0000259" key="2">
    <source>
        <dbReference type="Pfam" id="PF13751"/>
    </source>
</evidence>
<evidence type="ECO:0000259" key="1">
    <source>
        <dbReference type="Pfam" id="PF05598"/>
    </source>
</evidence>
<dbReference type="InterPro" id="IPR008490">
    <property type="entry name" value="Transposase_InsH_N"/>
</dbReference>
<comment type="caution">
    <text evidence="3">The sequence shown here is derived from an EMBL/GenBank/DDBJ whole genome shotgun (WGS) entry which is preliminary data.</text>
</comment>
<dbReference type="Proteomes" id="UP000640333">
    <property type="component" value="Unassembled WGS sequence"/>
</dbReference>
<dbReference type="InterPro" id="IPR047629">
    <property type="entry name" value="IS1182_transpos"/>
</dbReference>
<dbReference type="PANTHER" id="PTHR33408">
    <property type="entry name" value="TRANSPOSASE"/>
    <property type="match status" value="1"/>
</dbReference>
<dbReference type="InterPro" id="IPR025668">
    <property type="entry name" value="Tnp_DDE_dom"/>
</dbReference>
<gene>
    <name evidence="3" type="ORF">IOQ59_17180</name>
</gene>
<accession>A0A8J7K814</accession>
<evidence type="ECO:0000313" key="4">
    <source>
        <dbReference type="Proteomes" id="UP000640333"/>
    </source>
</evidence>
<protein>
    <submittedName>
        <fullName evidence="3">IS1182 family transposase</fullName>
    </submittedName>
</protein>
<keyword evidence="4" id="KW-1185">Reference proteome</keyword>
<name>A0A8J7K814_9GAMM</name>
<dbReference type="NCBIfam" id="NF033551">
    <property type="entry name" value="transpos_IS1182"/>
    <property type="match status" value="1"/>
</dbReference>
<dbReference type="Pfam" id="PF05598">
    <property type="entry name" value="DUF772"/>
    <property type="match status" value="1"/>
</dbReference>
<feature type="domain" description="Transposase InsH N-terminal" evidence="1">
    <location>
        <begin position="23"/>
        <end position="116"/>
    </location>
</feature>
<proteinExistence type="predicted"/>
<dbReference type="EMBL" id="JADEYS010000020">
    <property type="protein sequence ID" value="MBE9398996.1"/>
    <property type="molecule type" value="Genomic_DNA"/>
</dbReference>
<dbReference type="AlphaFoldDB" id="A0A8J7K814"/>
<sequence>MVQRIARYKHYDYNQTKMIPLRFADQIQPGTFEYTLNHVVDNDLNMSLFESRYRNDYNGAPAYDPAILLKIVLFAYSRGITSSRKIAQACRENVLFMALSADSQPHHSTIAEFITRMDDVIAPLFTQILMVCDGMNLIGREMFAIDGCKMPSNASKEWSGTRAELNRKQIKIDRAVERMLKSHQHTDAIDQQPEITEREVAQIKKLEEVSAKIKKHLATEPERLGQRGRPVKGNITDNDSAKMKTAKGVIQGYNGVAAVDSKHQIIVHAEAYGAGQEQHTLRPRLFGIRRQFRAFNKPDTQILKTAQITADSGFHSEANMKMIYRLGIDGYIADNQFRKRDPRFIDSTTYKEQQAKRRKERGYRISRFIPADFDYDPVTETCRCPAGNAMWMNLKGKIEGRDVIRFQGYRKQCRVCPLNGQCLRKPNQQEGRQVSFYPKNGKPESNFMDRMKEKIDSPMGRHVYSKRLGTVEPVFGNLETNKGLKRFSLRGKDKVNAQWLMYCMVHNIEKISTQGKIRH</sequence>
<reference evidence="3" key="1">
    <citation type="submission" date="2020-10" db="EMBL/GenBank/DDBJ databases">
        <title>Bacterium isolated from coastal waters sediment.</title>
        <authorList>
            <person name="Chen R.-J."/>
            <person name="Lu D.-C."/>
            <person name="Zhu K.-L."/>
            <person name="Du Z.-J."/>
        </authorList>
    </citation>
    <scope>NUCLEOTIDE SEQUENCE</scope>
    <source>
        <strain evidence="3">N1Y112</strain>
    </source>
</reference>
<evidence type="ECO:0000313" key="3">
    <source>
        <dbReference type="EMBL" id="MBE9398996.1"/>
    </source>
</evidence>
<organism evidence="3 4">
    <name type="scientific">Pontibacterium sinense</name>
    <dbReference type="NCBI Taxonomy" id="2781979"/>
    <lineage>
        <taxon>Bacteria</taxon>
        <taxon>Pseudomonadati</taxon>
        <taxon>Pseudomonadota</taxon>
        <taxon>Gammaproteobacteria</taxon>
        <taxon>Oceanospirillales</taxon>
        <taxon>Oceanospirillaceae</taxon>
        <taxon>Pontibacterium</taxon>
    </lineage>
</organism>